<accession>A0A6C0P6M3</accession>
<evidence type="ECO:0000259" key="1">
    <source>
        <dbReference type="Pfam" id="PF03445"/>
    </source>
</evidence>
<dbReference type="GO" id="GO:0008773">
    <property type="term" value="F:[protein-PII] uridylyltransferase activity"/>
    <property type="evidence" value="ECO:0007669"/>
    <property type="project" value="InterPro"/>
</dbReference>
<protein>
    <recommendedName>
        <fullName evidence="5">CBS domain-containing protein</fullName>
    </recommendedName>
</protein>
<dbReference type="Pfam" id="PF03445">
    <property type="entry name" value="DUF294"/>
    <property type="match status" value="1"/>
</dbReference>
<dbReference type="InterPro" id="IPR043519">
    <property type="entry name" value="NT_sf"/>
</dbReference>
<keyword evidence="4" id="KW-1185">Reference proteome</keyword>
<dbReference type="AlphaFoldDB" id="A0A6C0P6M3"/>
<dbReference type="EMBL" id="CP048286">
    <property type="protein sequence ID" value="QHW34230.1"/>
    <property type="molecule type" value="Genomic_DNA"/>
</dbReference>
<organism evidence="3 4">
    <name type="scientific">Paenibacillus rhizovicinus</name>
    <dbReference type="NCBI Taxonomy" id="2704463"/>
    <lineage>
        <taxon>Bacteria</taxon>
        <taxon>Bacillati</taxon>
        <taxon>Bacillota</taxon>
        <taxon>Bacilli</taxon>
        <taxon>Bacillales</taxon>
        <taxon>Paenibacillaceae</taxon>
        <taxon>Paenibacillus</taxon>
    </lineage>
</organism>
<dbReference type="InterPro" id="IPR018821">
    <property type="entry name" value="DUF294_put_nucleoTrafse_sb-bd"/>
</dbReference>
<reference evidence="3 4" key="1">
    <citation type="submission" date="2020-02" db="EMBL/GenBank/DDBJ databases">
        <title>Paenibacillus sp. nov., isolated from rhizosphere soil of tomato.</title>
        <authorList>
            <person name="Weon H.-Y."/>
            <person name="Lee S.A."/>
        </authorList>
    </citation>
    <scope>NUCLEOTIDE SEQUENCE [LARGE SCALE GENOMIC DNA]</scope>
    <source>
        <strain evidence="3 4">14171R-81</strain>
    </source>
</reference>
<dbReference type="SUPFAM" id="SSF81301">
    <property type="entry name" value="Nucleotidyltransferase"/>
    <property type="match status" value="1"/>
</dbReference>
<sequence>MSDPIRAQLLARIGRSDDAASLRGLRDQIHEHMEALLAKQTIEQFYTDLNEVHDAMIKRAVALSEEQMARLGHGSPPVPYAYLLFGSGGRAEQTLTSDQDSGLIYADPEEPSQLERNARYFELLSQKVVHLLEQLGYPPCEGEVVSSNPLWSQSSSQWKSKLDLWFREPDWERVRYLLIVADCRIVAGSQEIGEELKSCFFQKMLDHERIAERMLNNTMRHKVLVGVFGQLFKEHYGEDAGSLDLKYGAYIPMVNAVRLLAIQAGISETSTIARLERLTDKGILDASEGSQYAEAFRLLLRLRLMTTVKLEEGFYANNGKLPNTRLTKELIEELKAGLRTVKKLQKRVRKRASGRI</sequence>
<dbReference type="RefSeq" id="WP_162644222.1">
    <property type="nucleotide sequence ID" value="NZ_CP048286.1"/>
</dbReference>
<evidence type="ECO:0000259" key="2">
    <source>
        <dbReference type="Pfam" id="PF10335"/>
    </source>
</evidence>
<evidence type="ECO:0000313" key="4">
    <source>
        <dbReference type="Proteomes" id="UP000479114"/>
    </source>
</evidence>
<dbReference type="Gene3D" id="3.30.460.10">
    <property type="entry name" value="Beta Polymerase, domain 2"/>
    <property type="match status" value="1"/>
</dbReference>
<gene>
    <name evidence="3" type="ORF">GZH47_27830</name>
</gene>
<feature type="domain" description="DUF294" evidence="2">
    <location>
        <begin position="211"/>
        <end position="351"/>
    </location>
</feature>
<dbReference type="KEGG" id="prz:GZH47_27830"/>
<dbReference type="Pfam" id="PF10335">
    <property type="entry name" value="DUF294_C"/>
    <property type="match status" value="1"/>
</dbReference>
<feature type="domain" description="Protein-PII uridylyltransferase N-terminal" evidence="1">
    <location>
        <begin position="30"/>
        <end position="170"/>
    </location>
</feature>
<dbReference type="InterPro" id="IPR005105">
    <property type="entry name" value="GlnD_Uridyltrans_N"/>
</dbReference>
<name>A0A6C0P6M3_9BACL</name>
<proteinExistence type="predicted"/>
<evidence type="ECO:0008006" key="5">
    <source>
        <dbReference type="Google" id="ProtNLM"/>
    </source>
</evidence>
<dbReference type="Proteomes" id="UP000479114">
    <property type="component" value="Chromosome"/>
</dbReference>
<evidence type="ECO:0000313" key="3">
    <source>
        <dbReference type="EMBL" id="QHW34230.1"/>
    </source>
</evidence>